<protein>
    <submittedName>
        <fullName evidence="1">Uncharacterized protein</fullName>
    </submittedName>
</protein>
<dbReference type="AlphaFoldDB" id="A0A917Q3S7"/>
<name>A0A917Q3S7_9HYPH</name>
<dbReference type="Proteomes" id="UP000600449">
    <property type="component" value="Unassembled WGS sequence"/>
</dbReference>
<accession>A0A917Q3S7</accession>
<dbReference type="RefSeq" id="WP_188908227.1">
    <property type="nucleotide sequence ID" value="NZ_BMMF01000001.1"/>
</dbReference>
<organism evidence="1 2">
    <name type="scientific">Salinarimonas ramus</name>
    <dbReference type="NCBI Taxonomy" id="690164"/>
    <lineage>
        <taxon>Bacteria</taxon>
        <taxon>Pseudomonadati</taxon>
        <taxon>Pseudomonadota</taxon>
        <taxon>Alphaproteobacteria</taxon>
        <taxon>Hyphomicrobiales</taxon>
        <taxon>Salinarimonadaceae</taxon>
        <taxon>Salinarimonas</taxon>
    </lineage>
</organism>
<evidence type="ECO:0000313" key="2">
    <source>
        <dbReference type="Proteomes" id="UP000600449"/>
    </source>
</evidence>
<sequence length="54" mass="5851">MTKAQIAAALEAIVKQQLDDCERAIKAGQRTIALNELADAMAQLKQLAKIVKKS</sequence>
<gene>
    <name evidence="1" type="ORF">GCM10011322_00370</name>
</gene>
<evidence type="ECO:0000313" key="1">
    <source>
        <dbReference type="EMBL" id="GGK17595.1"/>
    </source>
</evidence>
<proteinExistence type="predicted"/>
<keyword evidence="2" id="KW-1185">Reference proteome</keyword>
<reference evidence="1 2" key="1">
    <citation type="journal article" date="2014" name="Int. J. Syst. Evol. Microbiol.">
        <title>Complete genome sequence of Corynebacterium casei LMG S-19264T (=DSM 44701T), isolated from a smear-ripened cheese.</title>
        <authorList>
            <consortium name="US DOE Joint Genome Institute (JGI-PGF)"/>
            <person name="Walter F."/>
            <person name="Albersmeier A."/>
            <person name="Kalinowski J."/>
            <person name="Ruckert C."/>
        </authorList>
    </citation>
    <scope>NUCLEOTIDE SEQUENCE [LARGE SCALE GENOMIC DNA]</scope>
    <source>
        <strain evidence="1 2">CGMCC 1.9161</strain>
    </source>
</reference>
<comment type="caution">
    <text evidence="1">The sequence shown here is derived from an EMBL/GenBank/DDBJ whole genome shotgun (WGS) entry which is preliminary data.</text>
</comment>
<dbReference type="EMBL" id="BMMF01000001">
    <property type="protein sequence ID" value="GGK17595.1"/>
    <property type="molecule type" value="Genomic_DNA"/>
</dbReference>